<protein>
    <recommendedName>
        <fullName evidence="12 13">Cardiolipin synthase</fullName>
        <shortName evidence="12">CL synthase</shortName>
        <ecNumber evidence="12 13">2.7.8.-</ecNumber>
    </recommendedName>
</protein>
<evidence type="ECO:0000256" key="6">
    <source>
        <dbReference type="ARBA" id="ARBA00022737"/>
    </source>
</evidence>
<keyword evidence="4 12" id="KW-0808">Transferase</keyword>
<dbReference type="InterPro" id="IPR025202">
    <property type="entry name" value="PLD-like_dom"/>
</dbReference>
<comment type="caution">
    <text evidence="12">Lacks conserved residue(s) required for the propagation of feature annotation.</text>
</comment>
<dbReference type="EMBL" id="JBHUMM010000007">
    <property type="protein sequence ID" value="MFD2670837.1"/>
    <property type="molecule type" value="Genomic_DNA"/>
</dbReference>
<evidence type="ECO:0000256" key="4">
    <source>
        <dbReference type="ARBA" id="ARBA00022679"/>
    </source>
</evidence>
<dbReference type="CDD" id="cd09112">
    <property type="entry name" value="PLDc_CLS_2"/>
    <property type="match status" value="1"/>
</dbReference>
<keyword evidence="7 12" id="KW-1133">Transmembrane helix</keyword>
<evidence type="ECO:0000256" key="8">
    <source>
        <dbReference type="ARBA" id="ARBA00023098"/>
    </source>
</evidence>
<dbReference type="PROSITE" id="PS50035">
    <property type="entry name" value="PLD"/>
    <property type="match status" value="2"/>
</dbReference>
<feature type="domain" description="PLD phosphodiesterase" evidence="14">
    <location>
        <begin position="383"/>
        <end position="410"/>
    </location>
</feature>
<evidence type="ECO:0000256" key="11">
    <source>
        <dbReference type="ARBA" id="ARBA00023264"/>
    </source>
</evidence>
<gene>
    <name evidence="15" type="primary">cls</name>
    <name evidence="15" type="ORF">ACFSUC_04350</name>
</gene>
<feature type="active site" evidence="12">
    <location>
        <position position="395"/>
    </location>
</feature>
<evidence type="ECO:0000256" key="9">
    <source>
        <dbReference type="ARBA" id="ARBA00023136"/>
    </source>
</evidence>
<dbReference type="Pfam" id="PF13091">
    <property type="entry name" value="PLDc_2"/>
    <property type="match status" value="2"/>
</dbReference>
<feature type="active site" evidence="12">
    <location>
        <position position="388"/>
    </location>
</feature>
<evidence type="ECO:0000256" key="1">
    <source>
        <dbReference type="ARBA" id="ARBA00004651"/>
    </source>
</evidence>
<dbReference type="NCBIfam" id="TIGR04265">
    <property type="entry name" value="bac_cardiolipin"/>
    <property type="match status" value="1"/>
</dbReference>
<dbReference type="EC" id="2.7.8.-" evidence="12 13"/>
<feature type="active site" evidence="12">
    <location>
        <position position="213"/>
    </location>
</feature>
<evidence type="ECO:0000313" key="16">
    <source>
        <dbReference type="Proteomes" id="UP001597497"/>
    </source>
</evidence>
<dbReference type="SUPFAM" id="SSF56024">
    <property type="entry name" value="Phospholipase D/nuclease"/>
    <property type="match status" value="2"/>
</dbReference>
<evidence type="ECO:0000256" key="10">
    <source>
        <dbReference type="ARBA" id="ARBA00023209"/>
    </source>
</evidence>
<sequence length="470" mass="54148">MHWLVFFLCLVIVQIFTILILEFRKPSKTVAWLFILFVFPIIGFVMYYFLASEYRSRKKVEKRTLHAPFDMKRQYRSYLKSEPVPAVITARLGKLLASIPYSPLSSNNRVEVLFNAVDTYEAMMKAMKEAQEHIHLEYYTFRPDEAGQPFLKLLRKKAMEGVRVRLIFDGVGTMDLKKPELTLLKEAGVEFTCFLPPLFAFFDKRMNYRNHRKLVVIDGKVGFLGGINIGEEYLGGNPKLGYWRDTHLKLTGKAVHALQYVFMKDWQLSKEEELIEGGLFQGDLEEHGMEPVQIIASGPDAAWDSILEAYFSAISAAEESVYITTPYFIPDSSVIMALKTAALSGVDVRVIFPQRSDSVLVRWASLSYLEELLEAGVKFYEYTRGFIHAKILIVDRKIASVGTANMDMRSFFDNFELNAMLYDPKNIAVLLRDFQQDLKDSEEVELKDFEQRSRWMKMKEAVGRMLSPLL</sequence>
<dbReference type="RefSeq" id="WP_379928266.1">
    <property type="nucleotide sequence ID" value="NZ_JBHUMM010000007.1"/>
</dbReference>
<keyword evidence="8 12" id="KW-0443">Lipid metabolism</keyword>
<dbReference type="InterPro" id="IPR001736">
    <property type="entry name" value="PLipase_D/transphosphatidylase"/>
</dbReference>
<dbReference type="HAMAP" id="MF_01916">
    <property type="entry name" value="Cardiolipin_synth_Cls"/>
    <property type="match status" value="1"/>
</dbReference>
<keyword evidence="9 12" id="KW-0472">Membrane</keyword>
<proteinExistence type="inferred from homology"/>
<organism evidence="15 16">
    <name type="scientific">Marinicrinis sediminis</name>
    <dbReference type="NCBI Taxonomy" id="1652465"/>
    <lineage>
        <taxon>Bacteria</taxon>
        <taxon>Bacillati</taxon>
        <taxon>Bacillota</taxon>
        <taxon>Bacilli</taxon>
        <taxon>Bacillales</taxon>
        <taxon>Paenibacillaceae</taxon>
    </lineage>
</organism>
<evidence type="ECO:0000256" key="3">
    <source>
        <dbReference type="ARBA" id="ARBA00022516"/>
    </source>
</evidence>
<keyword evidence="11 12" id="KW-1208">Phospholipid metabolism</keyword>
<evidence type="ECO:0000256" key="13">
    <source>
        <dbReference type="NCBIfam" id="TIGR04265"/>
    </source>
</evidence>
<feature type="transmembrane region" description="Helical" evidence="12">
    <location>
        <begin position="30"/>
        <end position="50"/>
    </location>
</feature>
<dbReference type="Proteomes" id="UP001597497">
    <property type="component" value="Unassembled WGS sequence"/>
</dbReference>
<keyword evidence="2 12" id="KW-1003">Cell membrane</keyword>
<evidence type="ECO:0000256" key="7">
    <source>
        <dbReference type="ARBA" id="ARBA00022989"/>
    </source>
</evidence>
<feature type="active site" evidence="12">
    <location>
        <position position="211"/>
    </location>
</feature>
<comment type="similarity">
    <text evidence="12">Belongs to the phospholipase D family. Cardiolipin synthase subfamily.</text>
</comment>
<evidence type="ECO:0000313" key="15">
    <source>
        <dbReference type="EMBL" id="MFD2670837.1"/>
    </source>
</evidence>
<dbReference type="PANTHER" id="PTHR21248">
    <property type="entry name" value="CARDIOLIPIN SYNTHASE"/>
    <property type="match status" value="1"/>
</dbReference>
<dbReference type="InterPro" id="IPR022924">
    <property type="entry name" value="Cardiolipin_synthase"/>
</dbReference>
<dbReference type="Pfam" id="PF13396">
    <property type="entry name" value="PLDc_N"/>
    <property type="match status" value="1"/>
</dbReference>
<feature type="active site" evidence="12">
    <location>
        <position position="218"/>
    </location>
</feature>
<feature type="domain" description="PLD phosphodiesterase" evidence="14">
    <location>
        <begin position="206"/>
        <end position="233"/>
    </location>
</feature>
<evidence type="ECO:0000256" key="2">
    <source>
        <dbReference type="ARBA" id="ARBA00022475"/>
    </source>
</evidence>
<dbReference type="InterPro" id="IPR027379">
    <property type="entry name" value="CLS_N"/>
</dbReference>
<evidence type="ECO:0000256" key="12">
    <source>
        <dbReference type="HAMAP-Rule" id="MF_01916"/>
    </source>
</evidence>
<dbReference type="PANTHER" id="PTHR21248:SF22">
    <property type="entry name" value="PHOSPHOLIPASE D"/>
    <property type="match status" value="1"/>
</dbReference>
<dbReference type="InterPro" id="IPR030874">
    <property type="entry name" value="Cardiolipin_synth_Firmi"/>
</dbReference>
<evidence type="ECO:0000259" key="14">
    <source>
        <dbReference type="PROSITE" id="PS50035"/>
    </source>
</evidence>
<feature type="active site" evidence="12">
    <location>
        <position position="390"/>
    </location>
</feature>
<keyword evidence="6" id="KW-0677">Repeat</keyword>
<comment type="subcellular location">
    <subcellularLocation>
        <location evidence="1 12">Cell membrane</location>
        <topology evidence="1 12">Multi-pass membrane protein</topology>
    </subcellularLocation>
</comment>
<keyword evidence="16" id="KW-1185">Reference proteome</keyword>
<dbReference type="Gene3D" id="3.30.870.10">
    <property type="entry name" value="Endonuclease Chain A"/>
    <property type="match status" value="2"/>
</dbReference>
<accession>A0ABW5R746</accession>
<comment type="catalytic activity">
    <reaction evidence="12">
        <text>2 a 1,2-diacyl-sn-glycero-3-phospho-(1'-sn-glycerol) = a cardiolipin + glycerol</text>
        <dbReference type="Rhea" id="RHEA:31451"/>
        <dbReference type="ChEBI" id="CHEBI:17754"/>
        <dbReference type="ChEBI" id="CHEBI:62237"/>
        <dbReference type="ChEBI" id="CHEBI:64716"/>
    </reaction>
</comment>
<dbReference type="CDD" id="cd09110">
    <property type="entry name" value="PLDc_CLS_1"/>
    <property type="match status" value="1"/>
</dbReference>
<reference evidence="16" key="1">
    <citation type="journal article" date="2019" name="Int. J. Syst. Evol. Microbiol.">
        <title>The Global Catalogue of Microorganisms (GCM) 10K type strain sequencing project: providing services to taxonomists for standard genome sequencing and annotation.</title>
        <authorList>
            <consortium name="The Broad Institute Genomics Platform"/>
            <consortium name="The Broad Institute Genome Sequencing Center for Infectious Disease"/>
            <person name="Wu L."/>
            <person name="Ma J."/>
        </authorList>
    </citation>
    <scope>NUCLEOTIDE SEQUENCE [LARGE SCALE GENOMIC DNA]</scope>
    <source>
        <strain evidence="16">KCTC 33676</strain>
    </source>
</reference>
<keyword evidence="10 12" id="KW-0594">Phospholipid biosynthesis</keyword>
<evidence type="ECO:0000256" key="5">
    <source>
        <dbReference type="ARBA" id="ARBA00022692"/>
    </source>
</evidence>
<comment type="caution">
    <text evidence="15">The sequence shown here is derived from an EMBL/GenBank/DDBJ whole genome shotgun (WGS) entry which is preliminary data.</text>
</comment>
<comment type="function">
    <text evidence="12">Catalyzes the reversible phosphatidyl group transfer from one phosphatidylglycerol molecule to another to form cardiolipin (CL) (diphosphatidylglycerol) and glycerol.</text>
</comment>
<keyword evidence="3 12" id="KW-0444">Lipid biosynthesis</keyword>
<dbReference type="SMART" id="SM00155">
    <property type="entry name" value="PLDc"/>
    <property type="match status" value="2"/>
</dbReference>
<keyword evidence="5 12" id="KW-0812">Transmembrane</keyword>
<name>A0ABW5R746_9BACL</name>